<keyword evidence="2" id="KW-0812">Transmembrane</keyword>
<evidence type="ECO:0000313" key="4">
    <source>
        <dbReference type="Proteomes" id="UP001055115"/>
    </source>
</evidence>
<organism evidence="3 4">
    <name type="scientific">Colletotrichum spaethianum</name>
    <dbReference type="NCBI Taxonomy" id="700344"/>
    <lineage>
        <taxon>Eukaryota</taxon>
        <taxon>Fungi</taxon>
        <taxon>Dikarya</taxon>
        <taxon>Ascomycota</taxon>
        <taxon>Pezizomycotina</taxon>
        <taxon>Sordariomycetes</taxon>
        <taxon>Hypocreomycetidae</taxon>
        <taxon>Glomerellales</taxon>
        <taxon>Glomerellaceae</taxon>
        <taxon>Colletotrichum</taxon>
        <taxon>Colletotrichum spaethianum species complex</taxon>
    </lineage>
</organism>
<evidence type="ECO:0000256" key="1">
    <source>
        <dbReference type="ARBA" id="ARBA00023242"/>
    </source>
</evidence>
<dbReference type="Proteomes" id="UP001055115">
    <property type="component" value="Unassembled WGS sequence"/>
</dbReference>
<name>A0AA37LDK5_9PEZI</name>
<dbReference type="InterPro" id="IPR053157">
    <property type="entry name" value="Sterol_Uptake_Regulator"/>
</dbReference>
<comment type="caution">
    <text evidence="3">The sequence shown here is derived from an EMBL/GenBank/DDBJ whole genome shotgun (WGS) entry which is preliminary data.</text>
</comment>
<dbReference type="InterPro" id="IPR021858">
    <property type="entry name" value="Fun_TF"/>
</dbReference>
<dbReference type="Pfam" id="PF11951">
    <property type="entry name" value="Fungal_trans_2"/>
    <property type="match status" value="1"/>
</dbReference>
<dbReference type="AlphaFoldDB" id="A0AA37LDK5"/>
<dbReference type="RefSeq" id="XP_049126975.1">
    <property type="nucleotide sequence ID" value="XM_049271018.1"/>
</dbReference>
<sequence length="354" mass="39686">MAPRKPHRKSRAGCLQYSAIKLSNLGSGPELNAQSRDTVHPPATERHYSKATRLKELHLMHHYGTATCETLGEIPQQIELWKTAIPKKAMRHEYLMDGLLSIAALHYAHLDPSMGWAYTEAAVQYQNSGLIGYRTALLHINDDNYEAIFIFSVILTVLGFAMPAAYTERQPVSPAETIFSIYELLKGIALTSQVYSEAIQSGMFSPLFQKVDRRHSNPCIMPSGQVEAAMARLRQRAGFMTKYVGTEAQEVYISSIDSLEASFRDVAASQTISIVMAWPVMVNDKLVSLFKQGDPMALLIWVHYGVLALMIHDRWWGKGFGVRLIEDLCSTLHGLDPEWASWTEWARNCALLAV</sequence>
<dbReference type="GO" id="GO:0001228">
    <property type="term" value="F:DNA-binding transcription activator activity, RNA polymerase II-specific"/>
    <property type="evidence" value="ECO:0007669"/>
    <property type="project" value="TreeGrafter"/>
</dbReference>
<keyword evidence="2" id="KW-0472">Membrane</keyword>
<evidence type="ECO:0000313" key="3">
    <source>
        <dbReference type="EMBL" id="GKT44625.1"/>
    </source>
</evidence>
<gene>
    <name evidence="3" type="ORF">ColSpa_04806</name>
</gene>
<dbReference type="EMBL" id="BQXU01000010">
    <property type="protein sequence ID" value="GKT44625.1"/>
    <property type="molecule type" value="Genomic_DNA"/>
</dbReference>
<protein>
    <submittedName>
        <fullName evidence="3">Uncharacterized protein</fullName>
    </submittedName>
</protein>
<keyword evidence="4" id="KW-1185">Reference proteome</keyword>
<feature type="transmembrane region" description="Helical" evidence="2">
    <location>
        <begin position="147"/>
        <end position="166"/>
    </location>
</feature>
<accession>A0AA37LDK5</accession>
<reference evidence="3 4" key="1">
    <citation type="submission" date="2022-03" db="EMBL/GenBank/DDBJ databases">
        <title>Genome data of Colletotrichum spp.</title>
        <authorList>
            <person name="Utami Y.D."/>
            <person name="Hiruma K."/>
        </authorList>
    </citation>
    <scope>NUCLEOTIDE SEQUENCE [LARGE SCALE GENOMIC DNA]</scope>
    <source>
        <strain evidence="3 4">MAFF 239500</strain>
    </source>
</reference>
<dbReference type="PANTHER" id="PTHR47784">
    <property type="entry name" value="STEROL UPTAKE CONTROL PROTEIN 2"/>
    <property type="match status" value="1"/>
</dbReference>
<keyword evidence="1" id="KW-0539">Nucleus</keyword>
<keyword evidence="2" id="KW-1133">Transmembrane helix</keyword>
<dbReference type="PANTHER" id="PTHR47784:SF5">
    <property type="entry name" value="STEROL UPTAKE CONTROL PROTEIN 2"/>
    <property type="match status" value="1"/>
</dbReference>
<proteinExistence type="predicted"/>
<dbReference type="GeneID" id="73325608"/>
<evidence type="ECO:0000256" key="2">
    <source>
        <dbReference type="SAM" id="Phobius"/>
    </source>
</evidence>